<evidence type="ECO:0000313" key="3">
    <source>
        <dbReference type="Proteomes" id="UP000215027"/>
    </source>
</evidence>
<name>A0A160T4S3_9CHLR</name>
<keyword evidence="3" id="KW-1185">Reference proteome</keyword>
<dbReference type="InterPro" id="IPR000182">
    <property type="entry name" value="GNAT_dom"/>
</dbReference>
<sequence>MVPMDIEISTDPARLDVDVIHRFLAEESYWARGRTREVVERTIAHSLCFGVYLGERQVGYARVVSDFATFAWLADVFILDEFRGRGYGKTLIQAVVDHPDLRGLRRIFLATLDAHGLYEQSGFVHVTPGRFMERFNPDVQ</sequence>
<dbReference type="AlphaFoldDB" id="A0A160T4S3"/>
<dbReference type="KEGG" id="pbf:CFX0092_A1762"/>
<feature type="domain" description="N-acetyltransferase" evidence="1">
    <location>
        <begin position="6"/>
        <end position="140"/>
    </location>
</feature>
<evidence type="ECO:0000259" key="1">
    <source>
        <dbReference type="PROSITE" id="PS51186"/>
    </source>
</evidence>
<dbReference type="PROSITE" id="PS51186">
    <property type="entry name" value="GNAT"/>
    <property type="match status" value="1"/>
</dbReference>
<organism evidence="2 3">
    <name type="scientific">Candidatus Promineifilum breve</name>
    <dbReference type="NCBI Taxonomy" id="1806508"/>
    <lineage>
        <taxon>Bacteria</taxon>
        <taxon>Bacillati</taxon>
        <taxon>Chloroflexota</taxon>
        <taxon>Ardenticatenia</taxon>
        <taxon>Candidatus Promineifilales</taxon>
        <taxon>Candidatus Promineifilaceae</taxon>
        <taxon>Candidatus Promineifilum</taxon>
    </lineage>
</organism>
<dbReference type="PANTHER" id="PTHR43233:SF1">
    <property type="entry name" value="FAMILY N-ACETYLTRANSFERASE, PUTATIVE (AFU_ORTHOLOGUE AFUA_6G03350)-RELATED"/>
    <property type="match status" value="1"/>
</dbReference>
<dbReference type="Gene3D" id="3.40.630.30">
    <property type="match status" value="1"/>
</dbReference>
<dbReference type="GO" id="GO:0016747">
    <property type="term" value="F:acyltransferase activity, transferring groups other than amino-acyl groups"/>
    <property type="evidence" value="ECO:0007669"/>
    <property type="project" value="InterPro"/>
</dbReference>
<dbReference type="EMBL" id="LN890655">
    <property type="protein sequence ID" value="CUS03640.2"/>
    <property type="molecule type" value="Genomic_DNA"/>
</dbReference>
<protein>
    <submittedName>
        <fullName evidence="2">Nitrate/nitrite transport system permease</fullName>
    </submittedName>
</protein>
<dbReference type="Pfam" id="PF00583">
    <property type="entry name" value="Acetyltransf_1"/>
    <property type="match status" value="1"/>
</dbReference>
<accession>A0A160T4S3</accession>
<evidence type="ECO:0000313" key="2">
    <source>
        <dbReference type="EMBL" id="CUS03640.2"/>
    </source>
</evidence>
<dbReference type="PANTHER" id="PTHR43233">
    <property type="entry name" value="FAMILY N-ACETYLTRANSFERASE, PUTATIVE (AFU_ORTHOLOGUE AFUA_6G03350)-RELATED"/>
    <property type="match status" value="1"/>
</dbReference>
<proteinExistence type="predicted"/>
<dbReference type="Proteomes" id="UP000215027">
    <property type="component" value="Chromosome I"/>
</dbReference>
<dbReference type="SUPFAM" id="SSF55729">
    <property type="entry name" value="Acyl-CoA N-acyltransferases (Nat)"/>
    <property type="match status" value="1"/>
</dbReference>
<dbReference type="InterPro" id="IPR053144">
    <property type="entry name" value="Acetyltransferase_Butenolide"/>
</dbReference>
<dbReference type="CDD" id="cd04301">
    <property type="entry name" value="NAT_SF"/>
    <property type="match status" value="1"/>
</dbReference>
<gene>
    <name evidence="2" type="ORF">CFX0092_A1762</name>
</gene>
<reference evidence="2" key="1">
    <citation type="submission" date="2016-01" db="EMBL/GenBank/DDBJ databases">
        <authorList>
            <person name="Mcilroy J.S."/>
            <person name="Karst M S."/>
            <person name="Albertsen M."/>
        </authorList>
    </citation>
    <scope>NUCLEOTIDE SEQUENCE</scope>
    <source>
        <strain evidence="2">Cfx-K</strain>
    </source>
</reference>
<dbReference type="InterPro" id="IPR016181">
    <property type="entry name" value="Acyl_CoA_acyltransferase"/>
</dbReference>